<dbReference type="InterPro" id="IPR050186">
    <property type="entry name" value="TPT_transporter"/>
</dbReference>
<dbReference type="AlphaFoldDB" id="C1EHR6"/>
<dbReference type="InParanoid" id="C1EHR6"/>
<dbReference type="GeneID" id="8249227"/>
<feature type="transmembrane region" description="Helical" evidence="6">
    <location>
        <begin position="247"/>
        <end position="265"/>
    </location>
</feature>
<dbReference type="eggNOG" id="KOG1441">
    <property type="taxonomic scope" value="Eukaryota"/>
</dbReference>
<evidence type="ECO:0000256" key="3">
    <source>
        <dbReference type="ARBA" id="ARBA00022989"/>
    </source>
</evidence>
<evidence type="ECO:0000256" key="4">
    <source>
        <dbReference type="ARBA" id="ARBA00023136"/>
    </source>
</evidence>
<keyword evidence="2 6" id="KW-0812">Transmembrane</keyword>
<reference evidence="8 9" key="1">
    <citation type="journal article" date="2009" name="Science">
        <title>Green evolution and dynamic adaptations revealed by genomes of the marine picoeukaryotes Micromonas.</title>
        <authorList>
            <person name="Worden A.Z."/>
            <person name="Lee J.H."/>
            <person name="Mock T."/>
            <person name="Rouze P."/>
            <person name="Simmons M.P."/>
            <person name="Aerts A.L."/>
            <person name="Allen A.E."/>
            <person name="Cuvelier M.L."/>
            <person name="Derelle E."/>
            <person name="Everett M.V."/>
            <person name="Foulon E."/>
            <person name="Grimwood J."/>
            <person name="Gundlach H."/>
            <person name="Henrissat B."/>
            <person name="Napoli C."/>
            <person name="McDonald S.M."/>
            <person name="Parker M.S."/>
            <person name="Rombauts S."/>
            <person name="Salamov A."/>
            <person name="Von Dassow P."/>
            <person name="Badger J.H."/>
            <person name="Coutinho P.M."/>
            <person name="Demir E."/>
            <person name="Dubchak I."/>
            <person name="Gentemann C."/>
            <person name="Eikrem W."/>
            <person name="Gready J.E."/>
            <person name="John U."/>
            <person name="Lanier W."/>
            <person name="Lindquist E.A."/>
            <person name="Lucas S."/>
            <person name="Mayer K.F."/>
            <person name="Moreau H."/>
            <person name="Not F."/>
            <person name="Otillar R."/>
            <person name="Panaud O."/>
            <person name="Pangilinan J."/>
            <person name="Paulsen I."/>
            <person name="Piegu B."/>
            <person name="Poliakov A."/>
            <person name="Robbens S."/>
            <person name="Schmutz J."/>
            <person name="Toulza E."/>
            <person name="Wyss T."/>
            <person name="Zelensky A."/>
            <person name="Zhou K."/>
            <person name="Armbrust E.V."/>
            <person name="Bhattacharya D."/>
            <person name="Goodenough U.W."/>
            <person name="Van de Peer Y."/>
            <person name="Grigoriev I.V."/>
        </authorList>
    </citation>
    <scope>NUCLEOTIDE SEQUENCE [LARGE SCALE GENOMIC DNA]</scope>
    <source>
        <strain evidence="9">RCC299 / NOUM17</strain>
    </source>
</reference>
<feature type="region of interest" description="Disordered" evidence="5">
    <location>
        <begin position="216"/>
        <end position="235"/>
    </location>
</feature>
<dbReference type="InterPro" id="IPR004853">
    <property type="entry name" value="Sugar_P_trans_dom"/>
</dbReference>
<keyword evidence="9" id="KW-1185">Reference proteome</keyword>
<feature type="transmembrane region" description="Helical" evidence="6">
    <location>
        <begin position="285"/>
        <end position="304"/>
    </location>
</feature>
<dbReference type="GO" id="GO:0016020">
    <property type="term" value="C:membrane"/>
    <property type="evidence" value="ECO:0007669"/>
    <property type="project" value="UniProtKB-SubCell"/>
</dbReference>
<feature type="compositionally biased region" description="Basic and acidic residues" evidence="5">
    <location>
        <begin position="489"/>
        <end position="498"/>
    </location>
</feature>
<evidence type="ECO:0000256" key="5">
    <source>
        <dbReference type="SAM" id="MobiDB-lite"/>
    </source>
</evidence>
<evidence type="ECO:0000313" key="9">
    <source>
        <dbReference type="Proteomes" id="UP000002009"/>
    </source>
</evidence>
<dbReference type="RefSeq" id="XP_002506473.1">
    <property type="nucleotide sequence ID" value="XM_002506427.1"/>
</dbReference>
<feature type="domain" description="Sugar phosphate transporter" evidence="7">
    <location>
        <begin position="41"/>
        <end position="197"/>
    </location>
</feature>
<feature type="transmembrane region" description="Helical" evidence="6">
    <location>
        <begin position="99"/>
        <end position="120"/>
    </location>
</feature>
<evidence type="ECO:0000256" key="2">
    <source>
        <dbReference type="ARBA" id="ARBA00022692"/>
    </source>
</evidence>
<dbReference type="PANTHER" id="PTHR11132">
    <property type="entry name" value="SOLUTE CARRIER FAMILY 35"/>
    <property type="match status" value="1"/>
</dbReference>
<accession>C1EHR6</accession>
<name>C1EHR6_MICCC</name>
<feature type="region of interest" description="Disordered" evidence="5">
    <location>
        <begin position="452"/>
        <end position="498"/>
    </location>
</feature>
<keyword evidence="3 6" id="KW-1133">Transmembrane helix</keyword>
<feature type="transmembrane region" description="Helical" evidence="6">
    <location>
        <begin position="28"/>
        <end position="49"/>
    </location>
</feature>
<proteinExistence type="predicted"/>
<gene>
    <name evidence="8" type="ORF">MICPUN_64319</name>
</gene>
<dbReference type="EMBL" id="CP001333">
    <property type="protein sequence ID" value="ACO67731.1"/>
    <property type="molecule type" value="Genomic_DNA"/>
</dbReference>
<evidence type="ECO:0000313" key="8">
    <source>
        <dbReference type="EMBL" id="ACO67731.1"/>
    </source>
</evidence>
<dbReference type="Pfam" id="PF03151">
    <property type="entry name" value="TPT"/>
    <property type="match status" value="1"/>
</dbReference>
<sequence length="498" mass="49965">MPSLGRLAPRLRPLVAKPPGSRGEGTSAWILAAMHGSLYVALSASLVLANKHLVVNTRTPILIASLGSLFGTIVAWTLVGFGRVELKTRLTTSQWVTYVLPTGVFAAVALAFANLALTYVSLSLAQMAKAFAPAVTAAALVTLRLDRAFDDKCARAVCVIVGGCVVAAWGATATGNEPHAWIGLGCMVACEIAEALRLCGVQYLLSSSSTVKNNATTGNSNTGFDPATSNPGSSQPTNQGMTLFDGLFYFSPISLASLWLLVYAFEWDGLSAELHGRAALGNPLSLLATGTFGFLANVAGLGVVQHGGAVTLTTLSLLKNGVVIALAVVAYGDPVTVRAVAGYTAATYGFVMYQEARAKAAAAAAAAAQGLGSSGIIGGGGGIVEGGVGLVGGNTVTLGVGVAPTGVGVDLGVGVGAMNGVVVGGGDGSMSSSSSAKSLQRTSSGHVVTAVLGLPKLKTGRPGGAKATGSSKGGGGGDKSPRRRTVGNVDKEREPLIP</sequence>
<comment type="subcellular location">
    <subcellularLocation>
        <location evidence="1">Membrane</location>
        <topology evidence="1">Multi-pass membrane protein</topology>
    </subcellularLocation>
</comment>
<keyword evidence="4 6" id="KW-0472">Membrane</keyword>
<dbReference type="Proteomes" id="UP000002009">
    <property type="component" value="Chromosome 15"/>
</dbReference>
<evidence type="ECO:0000256" key="1">
    <source>
        <dbReference type="ARBA" id="ARBA00004141"/>
    </source>
</evidence>
<evidence type="ECO:0000259" key="7">
    <source>
        <dbReference type="Pfam" id="PF03151"/>
    </source>
</evidence>
<feature type="transmembrane region" description="Helical" evidence="6">
    <location>
        <begin position="61"/>
        <end position="79"/>
    </location>
</feature>
<organism evidence="8 9">
    <name type="scientific">Micromonas commoda (strain RCC299 / NOUM17 / CCMP2709)</name>
    <name type="common">Picoplanktonic green alga</name>
    <dbReference type="NCBI Taxonomy" id="296587"/>
    <lineage>
        <taxon>Eukaryota</taxon>
        <taxon>Viridiplantae</taxon>
        <taxon>Chlorophyta</taxon>
        <taxon>Mamiellophyceae</taxon>
        <taxon>Mamiellales</taxon>
        <taxon>Mamiellaceae</taxon>
        <taxon>Micromonas</taxon>
    </lineage>
</organism>
<evidence type="ECO:0000256" key="6">
    <source>
        <dbReference type="SAM" id="Phobius"/>
    </source>
</evidence>
<dbReference type="KEGG" id="mis:MICPUN_64319"/>
<protein>
    <submittedName>
        <fullName evidence="8">Drug/Metabolite transporter superfamily</fullName>
    </submittedName>
</protein>